<gene>
    <name evidence="2" type="ORF">A3K55_02565</name>
</gene>
<dbReference type="SUPFAM" id="SSF143985">
    <property type="entry name" value="L,D-transpeptidase pre-catalytic domain-like"/>
    <property type="match status" value="1"/>
</dbReference>
<dbReference type="Gene3D" id="3.10.20.800">
    <property type="match status" value="1"/>
</dbReference>
<dbReference type="Pfam" id="PF12229">
    <property type="entry name" value="PG_binding_4"/>
    <property type="match status" value="2"/>
</dbReference>
<dbReference type="InterPro" id="IPR007391">
    <property type="entry name" value="Vancomycin_resist_VanW"/>
</dbReference>
<name>A0A1F7SK02_9BACT</name>
<dbReference type="PANTHER" id="PTHR35788:SF1">
    <property type="entry name" value="EXPORTED PROTEIN"/>
    <property type="match status" value="1"/>
</dbReference>
<evidence type="ECO:0000313" key="3">
    <source>
        <dbReference type="Proteomes" id="UP000185874"/>
    </source>
</evidence>
<accession>A0A1F7SK02</accession>
<protein>
    <recommendedName>
        <fullName evidence="1">YoaR-like putative peptidoglycan binding domain-containing protein</fullName>
    </recommendedName>
</protein>
<comment type="caution">
    <text evidence="2">The sequence shown here is derived from an EMBL/GenBank/DDBJ whole genome shotgun (WGS) entry which is preliminary data.</text>
</comment>
<reference evidence="2 3" key="1">
    <citation type="journal article" date="2016" name="Nat. Commun.">
        <title>Thousands of microbial genomes shed light on interconnected biogeochemical processes in an aquifer system.</title>
        <authorList>
            <person name="Anantharaman K."/>
            <person name="Brown C.T."/>
            <person name="Hug L.A."/>
            <person name="Sharon I."/>
            <person name="Castelle C.J."/>
            <person name="Probst A.J."/>
            <person name="Thomas B.C."/>
            <person name="Singh A."/>
            <person name="Wilkins M.J."/>
            <person name="Karaoz U."/>
            <person name="Brodie E.L."/>
            <person name="Williams K.H."/>
            <person name="Hubbard S.S."/>
            <person name="Banfield J.F."/>
        </authorList>
    </citation>
    <scope>NUCLEOTIDE SEQUENCE [LARGE SCALE GENOMIC DNA]</scope>
</reference>
<dbReference type="InterPro" id="IPR022029">
    <property type="entry name" value="YoaR-like_PG-bd"/>
</dbReference>
<dbReference type="AlphaFoldDB" id="A0A1F7SK02"/>
<evidence type="ECO:0000313" key="2">
    <source>
        <dbReference type="EMBL" id="OGL54089.1"/>
    </source>
</evidence>
<sequence length="568" mass="63365">MKPKKTLIIILLLSALILFLPLVIGFGKSGESTKILDKDYSLLSKKQILGRLSTDFPFPQTLNLQHQDRLFPLSTASFSAQLNQNQIASNLLFRRLHQGLGNYIKAFFSAKQFSLVIAYDPPALDIELQKIADQIDRPFVPSELTLTGRQIGVRTGNLGLQTNLPELRQLIRLALTSYQFSSPLTIPTDSIGSLPSQSQIDSTISLAKNLLDKSLTLKYADQSVNLDNQVLISWLSFDSSCLSDKISAYVDSLATSLKKDPVDAVFKFESNQVTDFRAAENGFTLKTEETKNLLCQQLTKLTTSSEKSLTLDLPLDFIQPKITNSDVNNLGIKELLGRGTSSFRHSSTIRNFNVEKGASIVNRILVAPDEEFSFLENLGEVTLEAGYKKAYVIKKGKTELDVGGGICQVSTTLFRAMLNAGMDITQRHAHAYRVQYYEEDSKPGFDATVFIPSPDLKFKNDTGHYVLIQSQYDGVNKKLTYEIYGTSDDRTVDISNYHQWDAAPAPPDVYIDDPTLPPGKIIKEESKVPGLKTAFDWKVTRQGEVIHQKTFQSVFVPWAAVYRRGVQP</sequence>
<dbReference type="EMBL" id="MGDJ01000006">
    <property type="protein sequence ID" value="OGL54089.1"/>
    <property type="molecule type" value="Genomic_DNA"/>
</dbReference>
<feature type="domain" description="YoaR-like putative peptidoglycan binding" evidence="1">
    <location>
        <begin position="243"/>
        <end position="300"/>
    </location>
</feature>
<organism evidence="2 3">
    <name type="scientific">Candidatus Shapirobacteria bacterium RBG_13_44_7</name>
    <dbReference type="NCBI Taxonomy" id="1802149"/>
    <lineage>
        <taxon>Bacteria</taxon>
        <taxon>Candidatus Shapironibacteriota</taxon>
    </lineage>
</organism>
<dbReference type="InterPro" id="IPR052913">
    <property type="entry name" value="Glycopeptide_resist_protein"/>
</dbReference>
<proteinExistence type="predicted"/>
<dbReference type="PANTHER" id="PTHR35788">
    <property type="entry name" value="EXPORTED PROTEIN-RELATED"/>
    <property type="match status" value="1"/>
</dbReference>
<dbReference type="Pfam" id="PF04294">
    <property type="entry name" value="VanW"/>
    <property type="match status" value="1"/>
</dbReference>
<dbReference type="Proteomes" id="UP000185874">
    <property type="component" value="Unassembled WGS sequence"/>
</dbReference>
<feature type="domain" description="YoaR-like putative peptidoglycan binding" evidence="1">
    <location>
        <begin position="101"/>
        <end position="176"/>
    </location>
</feature>
<evidence type="ECO:0000259" key="1">
    <source>
        <dbReference type="Pfam" id="PF12229"/>
    </source>
</evidence>
<dbReference type="InterPro" id="IPR038054">
    <property type="entry name" value="LD_TPept-like_central_sf"/>
</dbReference>